<evidence type="ECO:0000313" key="2">
    <source>
        <dbReference type="Proteomes" id="UP000323225"/>
    </source>
</evidence>
<dbReference type="AlphaFoldDB" id="A0A5B1C6D0"/>
<name>A0A5B1C6D0_VIBCL</name>
<accession>A0A5B1C6D0</accession>
<comment type="caution">
    <text evidence="1">The sequence shown here is derived from an EMBL/GenBank/DDBJ whole genome shotgun (WGS) entry which is preliminary data.</text>
</comment>
<gene>
    <name evidence="1" type="ORF">F0M16_08470</name>
</gene>
<proteinExistence type="predicted"/>
<evidence type="ECO:0000313" key="1">
    <source>
        <dbReference type="EMBL" id="KAA1255240.1"/>
    </source>
</evidence>
<organism evidence="1 2">
    <name type="scientific">Vibrio cholerae</name>
    <dbReference type="NCBI Taxonomy" id="666"/>
    <lineage>
        <taxon>Bacteria</taxon>
        <taxon>Pseudomonadati</taxon>
        <taxon>Pseudomonadota</taxon>
        <taxon>Gammaproteobacteria</taxon>
        <taxon>Vibrionales</taxon>
        <taxon>Vibrionaceae</taxon>
        <taxon>Vibrio</taxon>
    </lineage>
</organism>
<reference evidence="1 2" key="1">
    <citation type="submission" date="2019-09" db="EMBL/GenBank/DDBJ databases">
        <authorList>
            <person name="Kritzky A."/>
            <person name="Schelkanova E.Y."/>
            <person name="Alkhova Z.V."/>
            <person name="Smirnova N.I."/>
        </authorList>
    </citation>
    <scope>NUCLEOTIDE SEQUENCE [LARGE SCALE GENOMIC DNA]</scope>
    <source>
        <strain evidence="1 2">M1526</strain>
    </source>
</reference>
<dbReference type="Proteomes" id="UP000323225">
    <property type="component" value="Unassembled WGS sequence"/>
</dbReference>
<dbReference type="EMBL" id="VUAA01000007">
    <property type="protein sequence ID" value="KAA1255240.1"/>
    <property type="molecule type" value="Genomic_DNA"/>
</dbReference>
<protein>
    <submittedName>
        <fullName evidence="1">Uncharacterized protein</fullName>
    </submittedName>
</protein>
<sequence>MKYTKIQKKLLLELVELTIKKVQYRNQHNTQFAMQVDMLILKKKREMEVEGIRFFDSAIRITDESIDGNIMNEFVNEYLKTHEDDLLFIDKSHDFNETKTFCFYTNRNSVSNVARFIEEKFSTSKIEDEHIDNLSMDHWFVPEFLSNSSLSQLRDKLRG</sequence>